<evidence type="ECO:0000259" key="16">
    <source>
        <dbReference type="SMART" id="SM00829"/>
    </source>
</evidence>
<dbReference type="SUPFAM" id="SSF51735">
    <property type="entry name" value="NAD(P)-binding Rossmann-fold domains"/>
    <property type="match status" value="1"/>
</dbReference>
<dbReference type="InterPro" id="IPR036291">
    <property type="entry name" value="NAD(P)-bd_dom_sf"/>
</dbReference>
<gene>
    <name evidence="17" type="ORF">MIND_00210300</name>
</gene>
<feature type="region of interest" description="Disordered" evidence="14">
    <location>
        <begin position="475"/>
        <end position="498"/>
    </location>
</feature>
<keyword evidence="9 15" id="KW-1133">Transmembrane helix</keyword>
<dbReference type="AlphaFoldDB" id="A0A8H6T6U9"/>
<keyword evidence="18" id="KW-1185">Reference proteome</keyword>
<dbReference type="InterPro" id="IPR036259">
    <property type="entry name" value="MFS_trans_sf"/>
</dbReference>
<reference evidence="17" key="1">
    <citation type="submission" date="2020-05" db="EMBL/GenBank/DDBJ databases">
        <title>Mycena genomes resolve the evolution of fungal bioluminescence.</title>
        <authorList>
            <person name="Tsai I.J."/>
        </authorList>
    </citation>
    <scope>NUCLEOTIDE SEQUENCE</scope>
    <source>
        <strain evidence="17">171206Taipei</strain>
    </source>
</reference>
<proteinExistence type="inferred from homology"/>
<evidence type="ECO:0000313" key="18">
    <source>
        <dbReference type="Proteomes" id="UP000636479"/>
    </source>
</evidence>
<feature type="transmembrane region" description="Helical" evidence="15">
    <location>
        <begin position="219"/>
        <end position="238"/>
    </location>
</feature>
<dbReference type="SUPFAM" id="SSF50129">
    <property type="entry name" value="GroES-like"/>
    <property type="match status" value="1"/>
</dbReference>
<evidence type="ECO:0000256" key="14">
    <source>
        <dbReference type="SAM" id="MobiDB-lite"/>
    </source>
</evidence>
<evidence type="ECO:0000256" key="9">
    <source>
        <dbReference type="ARBA" id="ARBA00022989"/>
    </source>
</evidence>
<evidence type="ECO:0000256" key="10">
    <source>
        <dbReference type="ARBA" id="ARBA00023002"/>
    </source>
</evidence>
<dbReference type="GO" id="GO:0046872">
    <property type="term" value="F:metal ion binding"/>
    <property type="evidence" value="ECO:0007669"/>
    <property type="project" value="UniProtKB-KW"/>
</dbReference>
<dbReference type="Pfam" id="PF07690">
    <property type="entry name" value="MFS_1"/>
    <property type="match status" value="1"/>
</dbReference>
<dbReference type="PANTHER" id="PTHR42940">
    <property type="entry name" value="ALCOHOL DEHYDROGENASE 1-RELATED"/>
    <property type="match status" value="1"/>
</dbReference>
<evidence type="ECO:0000256" key="3">
    <source>
        <dbReference type="ARBA" id="ARBA00008072"/>
    </source>
</evidence>
<keyword evidence="10" id="KW-0560">Oxidoreductase</keyword>
<keyword evidence="6 15" id="KW-0812">Transmembrane</keyword>
<dbReference type="RefSeq" id="XP_037224093.1">
    <property type="nucleotide sequence ID" value="XM_037358998.1"/>
</dbReference>
<evidence type="ECO:0000256" key="4">
    <source>
        <dbReference type="ARBA" id="ARBA00013190"/>
    </source>
</evidence>
<dbReference type="GO" id="GO:0004022">
    <property type="term" value="F:alcohol dehydrogenase (NAD+) activity"/>
    <property type="evidence" value="ECO:0007669"/>
    <property type="project" value="UniProtKB-EC"/>
</dbReference>
<feature type="domain" description="Enoyl reductase (ER)" evidence="16">
    <location>
        <begin position="534"/>
        <end position="871"/>
    </location>
</feature>
<evidence type="ECO:0000256" key="5">
    <source>
        <dbReference type="ARBA" id="ARBA00022448"/>
    </source>
</evidence>
<dbReference type="InterPro" id="IPR013154">
    <property type="entry name" value="ADH-like_N"/>
</dbReference>
<dbReference type="FunFam" id="1.20.1250.20:FF:000065">
    <property type="entry name" value="Putative MFS pantothenate transporter"/>
    <property type="match status" value="1"/>
</dbReference>
<feature type="transmembrane region" description="Helical" evidence="15">
    <location>
        <begin position="380"/>
        <end position="398"/>
    </location>
</feature>
<feature type="transmembrane region" description="Helical" evidence="15">
    <location>
        <begin position="132"/>
        <end position="154"/>
    </location>
</feature>
<evidence type="ECO:0000256" key="7">
    <source>
        <dbReference type="ARBA" id="ARBA00022723"/>
    </source>
</evidence>
<protein>
    <recommendedName>
        <fullName evidence="4">alcohol dehydrogenase</fullName>
        <ecNumber evidence="4">1.1.1.1</ecNumber>
    </recommendedName>
</protein>
<accession>A0A8H6T6U9</accession>
<feature type="transmembrane region" description="Helical" evidence="15">
    <location>
        <begin position="350"/>
        <end position="371"/>
    </location>
</feature>
<comment type="cofactor">
    <cofactor evidence="1">
        <name>Zn(2+)</name>
        <dbReference type="ChEBI" id="CHEBI:29105"/>
    </cofactor>
</comment>
<dbReference type="EC" id="1.1.1.1" evidence="4"/>
<comment type="similarity">
    <text evidence="13">Belongs to the major facilitator superfamily. Allantoate permease family.</text>
</comment>
<feature type="transmembrane region" description="Helical" evidence="15">
    <location>
        <begin position="324"/>
        <end position="344"/>
    </location>
</feature>
<evidence type="ECO:0000313" key="17">
    <source>
        <dbReference type="EMBL" id="KAF7311985.1"/>
    </source>
</evidence>
<dbReference type="FunFam" id="3.90.180.10:FF:000002">
    <property type="entry name" value="Alcohol dehydrogenase AdhP"/>
    <property type="match status" value="1"/>
</dbReference>
<dbReference type="SUPFAM" id="SSF103473">
    <property type="entry name" value="MFS general substrate transporter"/>
    <property type="match status" value="1"/>
</dbReference>
<name>A0A8H6T6U9_9AGAR</name>
<dbReference type="CDD" id="cd08297">
    <property type="entry name" value="CAD3"/>
    <property type="match status" value="1"/>
</dbReference>
<dbReference type="EMBL" id="JACAZF010000002">
    <property type="protein sequence ID" value="KAF7311985.1"/>
    <property type="molecule type" value="Genomic_DNA"/>
</dbReference>
<evidence type="ECO:0000256" key="2">
    <source>
        <dbReference type="ARBA" id="ARBA00004141"/>
    </source>
</evidence>
<dbReference type="Pfam" id="PF00107">
    <property type="entry name" value="ADH_zinc_N"/>
    <property type="match status" value="1"/>
</dbReference>
<evidence type="ECO:0000256" key="13">
    <source>
        <dbReference type="ARBA" id="ARBA00037968"/>
    </source>
</evidence>
<dbReference type="InterPro" id="IPR011032">
    <property type="entry name" value="GroES-like_sf"/>
</dbReference>
<keyword evidence="8" id="KW-0862">Zinc</keyword>
<comment type="similarity">
    <text evidence="3">Belongs to the zinc-containing alcohol dehydrogenase family.</text>
</comment>
<dbReference type="Gene3D" id="3.40.50.720">
    <property type="entry name" value="NAD(P)-binding Rossmann-like Domain"/>
    <property type="match status" value="1"/>
</dbReference>
<evidence type="ECO:0000256" key="15">
    <source>
        <dbReference type="SAM" id="Phobius"/>
    </source>
</evidence>
<dbReference type="GeneID" id="59341514"/>
<evidence type="ECO:0000256" key="12">
    <source>
        <dbReference type="ARBA" id="ARBA00023136"/>
    </source>
</evidence>
<comment type="subcellular location">
    <subcellularLocation>
        <location evidence="2">Membrane</location>
        <topology evidence="2">Multi-pass membrane protein</topology>
    </subcellularLocation>
</comment>
<feature type="transmembrane region" description="Helical" evidence="15">
    <location>
        <begin position="288"/>
        <end position="312"/>
    </location>
</feature>
<dbReference type="GO" id="GO:0016020">
    <property type="term" value="C:membrane"/>
    <property type="evidence" value="ECO:0007669"/>
    <property type="project" value="UniProtKB-SubCell"/>
</dbReference>
<dbReference type="GO" id="GO:0005737">
    <property type="term" value="C:cytoplasm"/>
    <property type="evidence" value="ECO:0007669"/>
    <property type="project" value="TreeGrafter"/>
</dbReference>
<dbReference type="InterPro" id="IPR011701">
    <property type="entry name" value="MFS"/>
</dbReference>
<dbReference type="Proteomes" id="UP000636479">
    <property type="component" value="Unassembled WGS sequence"/>
</dbReference>
<dbReference type="SMART" id="SM00829">
    <property type="entry name" value="PKS_ER"/>
    <property type="match status" value="1"/>
</dbReference>
<dbReference type="FunFam" id="3.40.50.720:FF:000039">
    <property type="entry name" value="Alcohol dehydrogenase AdhP"/>
    <property type="match status" value="1"/>
</dbReference>
<dbReference type="PANTHER" id="PTHR42940:SF3">
    <property type="entry name" value="ALCOHOL DEHYDROGENASE 1-RELATED"/>
    <property type="match status" value="1"/>
</dbReference>
<comment type="caution">
    <text evidence="17">The sequence shown here is derived from an EMBL/GenBank/DDBJ whole genome shotgun (WGS) entry which is preliminary data.</text>
</comment>
<dbReference type="GO" id="GO:0022857">
    <property type="term" value="F:transmembrane transporter activity"/>
    <property type="evidence" value="ECO:0007669"/>
    <property type="project" value="InterPro"/>
</dbReference>
<feature type="transmembrane region" description="Helical" evidence="15">
    <location>
        <begin position="77"/>
        <end position="99"/>
    </location>
</feature>
<dbReference type="Pfam" id="PF08240">
    <property type="entry name" value="ADH_N"/>
    <property type="match status" value="1"/>
</dbReference>
<dbReference type="InterPro" id="IPR020843">
    <property type="entry name" value="ER"/>
</dbReference>
<keyword evidence="7" id="KW-0479">Metal-binding</keyword>
<dbReference type="OrthoDB" id="3639251at2759"/>
<feature type="transmembrane region" description="Helical" evidence="15">
    <location>
        <begin position="106"/>
        <end position="126"/>
    </location>
</feature>
<keyword evidence="12 15" id="KW-0472">Membrane</keyword>
<evidence type="ECO:0000256" key="8">
    <source>
        <dbReference type="ARBA" id="ARBA00022833"/>
    </source>
</evidence>
<evidence type="ECO:0000256" key="6">
    <source>
        <dbReference type="ARBA" id="ARBA00022692"/>
    </source>
</evidence>
<evidence type="ECO:0000256" key="1">
    <source>
        <dbReference type="ARBA" id="ARBA00001947"/>
    </source>
</evidence>
<dbReference type="Gene3D" id="1.20.1250.20">
    <property type="entry name" value="MFS general substrate transporter like domains"/>
    <property type="match status" value="2"/>
</dbReference>
<keyword evidence="5" id="KW-0813">Transport</keyword>
<feature type="transmembrane region" description="Helical" evidence="15">
    <location>
        <begin position="444"/>
        <end position="465"/>
    </location>
</feature>
<dbReference type="InterPro" id="IPR013149">
    <property type="entry name" value="ADH-like_C"/>
</dbReference>
<sequence>MAAMEPLGLRTRFRSFIWDSDSHLKSPEERKFLRKLDFGILTVSCLGWLLKYLDQSNLANAYISGMKEDLHIMGNEYTFMGTCYVIAYALGQIPSTLVIQKIRPSYYLAFCEIGWGIWTFAQAGATSSQQMYAFRFMIGLFESAFFPSLLYLMGSWYTKTELAKRIAIFHLTGSIGTAMSGYLQAAIYRNLDGHAGLAGWRSAFIVRIMCIFKSPNSWLYIVCGCMTVPCGFLLLFFLPDVPANSRAWYLTEKEKAFALERVIKHGKGQPTGKIDLALLKRTFSRWHWYWFVLGYVLYGSSCAATGYFGIWLKAEHFSVTQRNVIPSCGSLINIVAIFMWGFLSDLTGSRFLWVFIPLTYGLIPNGILAVWPPSIKLKEFAFLTGGVQLMTAVFYTWANEVCKEDNEERALVLSSMNGLQYAVAAWLPIVIFPQTEAPTFRKGFPGTFGLVIAALVVIVMIKLLVDRDERRDLARASVGDEETEAGQQRTSGQEVDMKSKEDTLWAYGQPQPTPQQQPMASPIPTTQTAAVVPTSAAAIQIRTDHPVKAQAELAPGECLVKLHCTGVCHTDLHAAMGDWPVPPKTPLVGGHEGVGTIVAIGNNTTHSPVKVGDRVGIKWLADSCLNCEQCRKGREQNCPNAKLSGYTVDGTFQQYVVSYVNHVTPIPEGFDSNAAASILCAGVTVYRAIKYSQTTPGDWIVLPGAGGGLGHLAIQYAKVAGLRVIAVDTGADKKELCLSLGADKWVDFKESKDIVAEILAITDGLGAHSAVVTTASSSGYQQAIEYLRSGGTLMAVGLPGKAALEASIFFTVFKSISILGSYVGNRQDATEAVEIAARGQVKCSFALKHLADLSEVYEGLTNGTVAGRIILEMPN</sequence>
<evidence type="ECO:0000256" key="11">
    <source>
        <dbReference type="ARBA" id="ARBA00023027"/>
    </source>
</evidence>
<feature type="transmembrane region" description="Helical" evidence="15">
    <location>
        <begin position="410"/>
        <end position="432"/>
    </location>
</feature>
<dbReference type="Gene3D" id="3.90.180.10">
    <property type="entry name" value="Medium-chain alcohol dehydrogenases, catalytic domain"/>
    <property type="match status" value="1"/>
</dbReference>
<keyword evidence="11" id="KW-0520">NAD</keyword>
<organism evidence="17 18">
    <name type="scientific">Mycena indigotica</name>
    <dbReference type="NCBI Taxonomy" id="2126181"/>
    <lineage>
        <taxon>Eukaryota</taxon>
        <taxon>Fungi</taxon>
        <taxon>Dikarya</taxon>
        <taxon>Basidiomycota</taxon>
        <taxon>Agaricomycotina</taxon>
        <taxon>Agaricomycetes</taxon>
        <taxon>Agaricomycetidae</taxon>
        <taxon>Agaricales</taxon>
        <taxon>Marasmiineae</taxon>
        <taxon>Mycenaceae</taxon>
        <taxon>Mycena</taxon>
    </lineage>
</organism>
<feature type="transmembrane region" description="Helical" evidence="15">
    <location>
        <begin position="166"/>
        <end position="187"/>
    </location>
</feature>